<organism evidence="2 3">
    <name type="scientific">Rhododendron simsii</name>
    <name type="common">Sims's rhododendron</name>
    <dbReference type="NCBI Taxonomy" id="118357"/>
    <lineage>
        <taxon>Eukaryota</taxon>
        <taxon>Viridiplantae</taxon>
        <taxon>Streptophyta</taxon>
        <taxon>Embryophyta</taxon>
        <taxon>Tracheophyta</taxon>
        <taxon>Spermatophyta</taxon>
        <taxon>Magnoliopsida</taxon>
        <taxon>eudicotyledons</taxon>
        <taxon>Gunneridae</taxon>
        <taxon>Pentapetalae</taxon>
        <taxon>asterids</taxon>
        <taxon>Ericales</taxon>
        <taxon>Ericaceae</taxon>
        <taxon>Ericoideae</taxon>
        <taxon>Rhodoreae</taxon>
        <taxon>Rhododendron</taxon>
    </lineage>
</organism>
<dbReference type="PANTHER" id="PTHR31896:SF76">
    <property type="entry name" value="BAHD ACYLTRANSFERASE DCR"/>
    <property type="match status" value="1"/>
</dbReference>
<evidence type="ECO:0000313" key="2">
    <source>
        <dbReference type="EMBL" id="KAF7116453.1"/>
    </source>
</evidence>
<dbReference type="Pfam" id="PF02458">
    <property type="entry name" value="Transferase"/>
    <property type="match status" value="2"/>
</dbReference>
<evidence type="ECO:0000313" key="3">
    <source>
        <dbReference type="Proteomes" id="UP000626092"/>
    </source>
</evidence>
<proteinExistence type="predicted"/>
<dbReference type="EMBL" id="WJXA01000068">
    <property type="protein sequence ID" value="KAF7116453.1"/>
    <property type="molecule type" value="Genomic_DNA"/>
</dbReference>
<dbReference type="Proteomes" id="UP000626092">
    <property type="component" value="Unassembled WGS sequence"/>
</dbReference>
<dbReference type="InterPro" id="IPR023213">
    <property type="entry name" value="CAT-like_dom_sf"/>
</dbReference>
<protein>
    <submittedName>
        <fullName evidence="2">Uncharacterized protein</fullName>
    </submittedName>
</protein>
<name>A0A834FZT6_RHOSS</name>
<dbReference type="GO" id="GO:0016740">
    <property type="term" value="F:transferase activity"/>
    <property type="evidence" value="ECO:0007669"/>
    <property type="project" value="UniProtKB-KW"/>
</dbReference>
<dbReference type="InterPro" id="IPR051283">
    <property type="entry name" value="Sec_Metabolite_Acyltrans"/>
</dbReference>
<sequence>MESNGAETSRIRREIDSLKSSKIEIERPEAAKEEEKMMGVKIGSVLSLIDRMERLKDGLGVVLGEFYQLAGKLGKDEDGVLRVEYDDEMKGVEVAAATAEQIEIGDLVAEESASKLKDLVPYNGIANVEGLHRPLLAIQTSSPSPSLRVKIFKFSESDIKITANSNPNPKPFSTFQSLSAHVWRAVRRAHNLEPGDATVFYVFANCRHRVYPPMPKYYFGNLIQRVVTKTSAALLLENLEEFSAGMIKKAIEMHGAKAIEAWNIEGESKVLGWKDAEENCVVTEVVRSGSNNGFDGTVYMHQGQSGGRSVDLDISLEANAMENLEKDEEFLMGMA</sequence>
<accession>A0A834FZT6</accession>
<evidence type="ECO:0000256" key="1">
    <source>
        <dbReference type="ARBA" id="ARBA00022679"/>
    </source>
</evidence>
<dbReference type="AlphaFoldDB" id="A0A834FZT6"/>
<reference evidence="2" key="1">
    <citation type="submission" date="2019-11" db="EMBL/GenBank/DDBJ databases">
        <authorList>
            <person name="Liu Y."/>
            <person name="Hou J."/>
            <person name="Li T.-Q."/>
            <person name="Guan C.-H."/>
            <person name="Wu X."/>
            <person name="Wu H.-Z."/>
            <person name="Ling F."/>
            <person name="Zhang R."/>
            <person name="Shi X.-G."/>
            <person name="Ren J.-P."/>
            <person name="Chen E.-F."/>
            <person name="Sun J.-M."/>
        </authorList>
    </citation>
    <scope>NUCLEOTIDE SEQUENCE</scope>
    <source>
        <strain evidence="2">Adult_tree_wgs_1</strain>
        <tissue evidence="2">Leaves</tissue>
    </source>
</reference>
<keyword evidence="3" id="KW-1185">Reference proteome</keyword>
<dbReference type="Gene3D" id="3.30.559.10">
    <property type="entry name" value="Chloramphenicol acetyltransferase-like domain"/>
    <property type="match status" value="2"/>
</dbReference>
<dbReference type="OrthoDB" id="1862401at2759"/>
<keyword evidence="1" id="KW-0808">Transferase</keyword>
<comment type="caution">
    <text evidence="2">The sequence shown here is derived from an EMBL/GenBank/DDBJ whole genome shotgun (WGS) entry which is preliminary data.</text>
</comment>
<dbReference type="PANTHER" id="PTHR31896">
    <property type="entry name" value="FAMILY REGULATORY PROTEIN, PUTATIVE (AFU_ORTHOLOGUE AFUA_3G14730)-RELATED"/>
    <property type="match status" value="1"/>
</dbReference>
<gene>
    <name evidence="2" type="ORF">RHSIM_RhsimUnG0027800</name>
</gene>